<feature type="domain" description="TIR" evidence="4">
    <location>
        <begin position="13"/>
        <end position="182"/>
    </location>
</feature>
<dbReference type="GO" id="GO:0043531">
    <property type="term" value="F:ADP binding"/>
    <property type="evidence" value="ECO:0007669"/>
    <property type="project" value="InterPro"/>
</dbReference>
<dbReference type="Gene3D" id="1.10.8.430">
    <property type="entry name" value="Helical domain of apoptotic protease-activating factors"/>
    <property type="match status" value="1"/>
</dbReference>
<keyword evidence="3" id="KW-0611">Plant defense</keyword>
<dbReference type="Gene3D" id="3.40.50.10140">
    <property type="entry name" value="Toll/interleukin-1 receptor homology (TIR) domain"/>
    <property type="match status" value="1"/>
</dbReference>
<reference evidence="6" key="2">
    <citation type="submission" date="2025-08" db="UniProtKB">
        <authorList>
            <consortium name="RefSeq"/>
        </authorList>
    </citation>
    <scope>IDENTIFICATION</scope>
    <source>
        <tissue evidence="6">Leaf</tissue>
    </source>
</reference>
<organism evidence="5 6">
    <name type="scientific">Raphanus sativus</name>
    <name type="common">Radish</name>
    <name type="synonym">Raphanus raphanistrum var. sativus</name>
    <dbReference type="NCBI Taxonomy" id="3726"/>
    <lineage>
        <taxon>Eukaryota</taxon>
        <taxon>Viridiplantae</taxon>
        <taxon>Streptophyta</taxon>
        <taxon>Embryophyta</taxon>
        <taxon>Tracheophyta</taxon>
        <taxon>Spermatophyta</taxon>
        <taxon>Magnoliopsida</taxon>
        <taxon>eudicotyledons</taxon>
        <taxon>Gunneridae</taxon>
        <taxon>Pentapetalae</taxon>
        <taxon>rosids</taxon>
        <taxon>malvids</taxon>
        <taxon>Brassicales</taxon>
        <taxon>Brassicaceae</taxon>
        <taxon>Brassiceae</taxon>
        <taxon>Raphanus</taxon>
    </lineage>
</organism>
<dbReference type="InterPro" id="IPR042197">
    <property type="entry name" value="Apaf_helical"/>
</dbReference>
<dbReference type="GO" id="GO:0006952">
    <property type="term" value="P:defense response"/>
    <property type="evidence" value="ECO:0007669"/>
    <property type="project" value="UniProtKB-KW"/>
</dbReference>
<proteinExistence type="predicted"/>
<dbReference type="SUPFAM" id="SSF46785">
    <property type="entry name" value="Winged helix' DNA-binding domain"/>
    <property type="match status" value="1"/>
</dbReference>
<dbReference type="GeneID" id="108841871"/>
<protein>
    <submittedName>
        <fullName evidence="6">Disease resistance protein RPP5 isoform X1</fullName>
    </submittedName>
</protein>
<dbReference type="InterPro" id="IPR000157">
    <property type="entry name" value="TIR_dom"/>
</dbReference>
<evidence type="ECO:0000313" key="6">
    <source>
        <dbReference type="RefSeq" id="XP_018470152.1"/>
    </source>
</evidence>
<dbReference type="Pfam" id="PF23282">
    <property type="entry name" value="WHD_ROQ1"/>
    <property type="match status" value="1"/>
</dbReference>
<dbReference type="OrthoDB" id="1357022at2759"/>
<keyword evidence="2" id="KW-0677">Repeat</keyword>
<dbReference type="Pfam" id="PF01582">
    <property type="entry name" value="TIR"/>
    <property type="match status" value="1"/>
</dbReference>
<gene>
    <name evidence="6" type="primary">LOC108841871</name>
</gene>
<dbReference type="PRINTS" id="PR00364">
    <property type="entry name" value="DISEASERSIST"/>
</dbReference>
<dbReference type="SUPFAM" id="SSF52200">
    <property type="entry name" value="Toll/Interleukin receptor TIR domain"/>
    <property type="match status" value="1"/>
</dbReference>
<accession>A0A6J0MCK0</accession>
<dbReference type="PANTHER" id="PTHR11017">
    <property type="entry name" value="LEUCINE-RICH REPEAT-CONTAINING PROTEIN"/>
    <property type="match status" value="1"/>
</dbReference>
<evidence type="ECO:0000256" key="3">
    <source>
        <dbReference type="ARBA" id="ARBA00022821"/>
    </source>
</evidence>
<dbReference type="InterPro" id="IPR036390">
    <property type="entry name" value="WH_DNA-bd_sf"/>
</dbReference>
<dbReference type="InterPro" id="IPR044974">
    <property type="entry name" value="Disease_R_plants"/>
</dbReference>
<dbReference type="InterPro" id="IPR027417">
    <property type="entry name" value="P-loop_NTPase"/>
</dbReference>
<dbReference type="Gene3D" id="3.80.10.10">
    <property type="entry name" value="Ribonuclease Inhibitor"/>
    <property type="match status" value="1"/>
</dbReference>
<dbReference type="Proteomes" id="UP000504610">
    <property type="component" value="Chromosome 2"/>
</dbReference>
<dbReference type="InterPro" id="IPR058192">
    <property type="entry name" value="WHD_ROQ1-like"/>
</dbReference>
<evidence type="ECO:0000256" key="1">
    <source>
        <dbReference type="ARBA" id="ARBA00022614"/>
    </source>
</evidence>
<dbReference type="AlphaFoldDB" id="A0A6J0MCK0"/>
<dbReference type="SMART" id="SM00255">
    <property type="entry name" value="TIR"/>
    <property type="match status" value="1"/>
</dbReference>
<keyword evidence="1" id="KW-0433">Leucine-rich repeat</keyword>
<sequence>MASSSSSSATPAPKFDVFLSFRGQDTRKNIVSHLYAALCRKGLYTYKDDEEMEKGDSIPDELIKAINTSRFFIVVISEKYDNSYWCLEELRAIMEVAAVKRKEDISVLIPIFYRVKPGSINRENLTAAFSAMKHPPMEETAMIDEWEKTLSQLANLASYLFSNLVDEAAMIEKVVEKISERRFAEEVRDHPNLVGMRSHMEGLASLLEMESEDEVRIIGISGMEGVGKTTIADYLYRQFSSRFSEHCFIYDVKSICRSTGQSYLEQHFLSEILRIKPKRLARKGAGSHSIKERLRNRKVFAVLDNVDKVEQIHGLAKDKSWFGPGSRVIIITRDKGLLDTCGVEIVYPVKCLSSKDALQMFKQIVFKGTDPPACFEQLLTRVSRLAYGLPSAIIRYSSLCDWHTKTEAEWEKLVSRYEESPHKNIVDILKSSYAELHQVDKLAFLYVACLFNGADIKRVSDLLDDGSESRIQVLVEKSLVDISPQGCINMNTLVENMGRETVVEESDRTPTKQRILWEPRRIYSVLRDESGTRKIEGLALPMCKMPYVLEIERRSFRKMYSVKFLKFHTRNKTSKLQLSPTARLPDMLKLLHWDAYPSRALPSEFLSGFLVELTLRCSRLQFLSKTNLDLRKLKRLDVSESKELKELPDLSGANQLEELVVEGCKSLTFLKDLPQSLNSLNAHGCNSLETVSLPSNHSIKHIDLSDCSPLNNDQELITHFLTQGQHDQETLLRFACIPQTTMPSYLDNCCPRLSPNLMGFSAGIMVACSGPYHLKFSESSYSWNCEEFSINLKPQLYPDLDRVEEEAMNYLVIIQVLSSINNNQPRSFLLELPSRFNSPPVEIRETRVHMFH</sequence>
<evidence type="ECO:0000313" key="5">
    <source>
        <dbReference type="Proteomes" id="UP000504610"/>
    </source>
</evidence>
<keyword evidence="5" id="KW-1185">Reference proteome</keyword>
<evidence type="ECO:0000259" key="4">
    <source>
        <dbReference type="PROSITE" id="PS50104"/>
    </source>
</evidence>
<reference evidence="5" key="1">
    <citation type="journal article" date="2019" name="Database">
        <title>The radish genome database (RadishGD): an integrated information resource for radish genomics.</title>
        <authorList>
            <person name="Yu H.J."/>
            <person name="Baek S."/>
            <person name="Lee Y.J."/>
            <person name="Cho A."/>
            <person name="Mun J.H."/>
        </authorList>
    </citation>
    <scope>NUCLEOTIDE SEQUENCE [LARGE SCALE GENOMIC DNA]</scope>
    <source>
        <strain evidence="5">cv. WK10039</strain>
    </source>
</reference>
<dbReference type="RefSeq" id="XP_018470152.1">
    <property type="nucleotide sequence ID" value="XM_018614650.2"/>
</dbReference>
<dbReference type="PANTHER" id="PTHR11017:SF228">
    <property type="entry name" value="ADP-RIBOSYL CYCLASE_CYCLIC ADP-RIBOSE HYDROLASE-RELATED"/>
    <property type="match status" value="1"/>
</dbReference>
<dbReference type="KEGG" id="rsz:108841871"/>
<dbReference type="PROSITE" id="PS50104">
    <property type="entry name" value="TIR"/>
    <property type="match status" value="1"/>
</dbReference>
<dbReference type="InterPro" id="IPR035897">
    <property type="entry name" value="Toll_tir_struct_dom_sf"/>
</dbReference>
<name>A0A6J0MCK0_RAPSA</name>
<dbReference type="SUPFAM" id="SSF52540">
    <property type="entry name" value="P-loop containing nucleoside triphosphate hydrolases"/>
    <property type="match status" value="1"/>
</dbReference>
<dbReference type="SUPFAM" id="SSF52058">
    <property type="entry name" value="L domain-like"/>
    <property type="match status" value="1"/>
</dbReference>
<dbReference type="GO" id="GO:0007165">
    <property type="term" value="P:signal transduction"/>
    <property type="evidence" value="ECO:0007669"/>
    <property type="project" value="InterPro"/>
</dbReference>
<evidence type="ECO:0000256" key="2">
    <source>
        <dbReference type="ARBA" id="ARBA00022737"/>
    </source>
</evidence>
<dbReference type="InterPro" id="IPR032675">
    <property type="entry name" value="LRR_dom_sf"/>
</dbReference>
<dbReference type="Gene3D" id="3.40.50.300">
    <property type="entry name" value="P-loop containing nucleotide triphosphate hydrolases"/>
    <property type="match status" value="1"/>
</dbReference>
<dbReference type="InterPro" id="IPR002182">
    <property type="entry name" value="NB-ARC"/>
</dbReference>
<dbReference type="Pfam" id="PF00931">
    <property type="entry name" value="NB-ARC"/>
    <property type="match status" value="1"/>
</dbReference>